<accession>A0A3E0GSS6</accession>
<reference evidence="2 3" key="1">
    <citation type="submission" date="2018-08" db="EMBL/GenBank/DDBJ databases">
        <title>Genomic Encyclopedia of Archaeal and Bacterial Type Strains, Phase II (KMG-II): from individual species to whole genera.</title>
        <authorList>
            <person name="Goeker M."/>
        </authorList>
    </citation>
    <scope>NUCLEOTIDE SEQUENCE [LARGE SCALE GENOMIC DNA]</scope>
    <source>
        <strain evidence="2 3">DSM 45791</strain>
    </source>
</reference>
<evidence type="ECO:0000313" key="3">
    <source>
        <dbReference type="Proteomes" id="UP000256269"/>
    </source>
</evidence>
<sequence>MERRPGEQPRPRCVLTTGNSAVLITTAVFVDIATSWPCRGNSVAVLSPRRPPRCEAARTRAAASGRGFDRAAPTRSQTAGGPCRRSRGVAVRRGTPAPTGAGDDQVAVGHPRPGLDPVVEVVQESLHVRGAAFPRLRGHSGDPAHQHRRHSRQVPPPRVDDHVLHRPVHPQGVLGLCAGRRGQTVELGEQQLLSRSQDMARPVRGHRHSFGTSRTRSRPPPAAAGPPRRDRCQGGGQ</sequence>
<feature type="region of interest" description="Disordered" evidence="1">
    <location>
        <begin position="61"/>
        <end position="108"/>
    </location>
</feature>
<evidence type="ECO:0000256" key="1">
    <source>
        <dbReference type="SAM" id="MobiDB-lite"/>
    </source>
</evidence>
<proteinExistence type="predicted"/>
<name>A0A3E0GSS6_9PSEU</name>
<evidence type="ECO:0000313" key="2">
    <source>
        <dbReference type="EMBL" id="REH25979.1"/>
    </source>
</evidence>
<comment type="caution">
    <text evidence="2">The sequence shown here is derived from an EMBL/GenBank/DDBJ whole genome shotgun (WGS) entry which is preliminary data.</text>
</comment>
<feature type="region of interest" description="Disordered" evidence="1">
    <location>
        <begin position="133"/>
        <end position="164"/>
    </location>
</feature>
<feature type="compositionally biased region" description="Basic and acidic residues" evidence="1">
    <location>
        <begin position="227"/>
        <end position="237"/>
    </location>
</feature>
<protein>
    <submittedName>
        <fullName evidence="2">Uncharacterized protein</fullName>
    </submittedName>
</protein>
<feature type="region of interest" description="Disordered" evidence="1">
    <location>
        <begin position="193"/>
        <end position="237"/>
    </location>
</feature>
<dbReference type="EMBL" id="QUNO01000035">
    <property type="protein sequence ID" value="REH25979.1"/>
    <property type="molecule type" value="Genomic_DNA"/>
</dbReference>
<dbReference type="Proteomes" id="UP000256269">
    <property type="component" value="Unassembled WGS sequence"/>
</dbReference>
<organism evidence="2 3">
    <name type="scientific">Kutzneria buriramensis</name>
    <dbReference type="NCBI Taxonomy" id="1045776"/>
    <lineage>
        <taxon>Bacteria</taxon>
        <taxon>Bacillati</taxon>
        <taxon>Actinomycetota</taxon>
        <taxon>Actinomycetes</taxon>
        <taxon>Pseudonocardiales</taxon>
        <taxon>Pseudonocardiaceae</taxon>
        <taxon>Kutzneria</taxon>
    </lineage>
</organism>
<keyword evidence="3" id="KW-1185">Reference proteome</keyword>
<dbReference type="AlphaFoldDB" id="A0A3E0GSS6"/>
<gene>
    <name evidence="2" type="ORF">BCF44_13518</name>
</gene>